<dbReference type="Proteomes" id="UP001500392">
    <property type="component" value="Unassembled WGS sequence"/>
</dbReference>
<dbReference type="Gene3D" id="3.30.390.30">
    <property type="match status" value="1"/>
</dbReference>
<feature type="domain" description="FAD/NAD(P)-binding" evidence="10">
    <location>
        <begin position="12"/>
        <end position="323"/>
    </location>
</feature>
<keyword evidence="3 8" id="KW-0285">Flavoprotein</keyword>
<evidence type="ECO:0000259" key="9">
    <source>
        <dbReference type="Pfam" id="PF02852"/>
    </source>
</evidence>
<dbReference type="InterPro" id="IPR023753">
    <property type="entry name" value="FAD/NAD-binding_dom"/>
</dbReference>
<dbReference type="Pfam" id="PF07992">
    <property type="entry name" value="Pyr_redox_2"/>
    <property type="match status" value="1"/>
</dbReference>
<accession>A0ABP7WFA8</accession>
<evidence type="ECO:0000256" key="4">
    <source>
        <dbReference type="ARBA" id="ARBA00022827"/>
    </source>
</evidence>
<reference evidence="12" key="1">
    <citation type="journal article" date="2019" name="Int. J. Syst. Evol. Microbiol.">
        <title>The Global Catalogue of Microorganisms (GCM) 10K type strain sequencing project: providing services to taxonomists for standard genome sequencing and annotation.</title>
        <authorList>
            <consortium name="The Broad Institute Genomics Platform"/>
            <consortium name="The Broad Institute Genome Sequencing Center for Infectious Disease"/>
            <person name="Wu L."/>
            <person name="Ma J."/>
        </authorList>
    </citation>
    <scope>NUCLEOTIDE SEQUENCE [LARGE SCALE GENOMIC DNA]</scope>
    <source>
        <strain evidence="12">JCM 17304</strain>
    </source>
</reference>
<evidence type="ECO:0000256" key="2">
    <source>
        <dbReference type="ARBA" id="ARBA00007532"/>
    </source>
</evidence>
<dbReference type="InterPro" id="IPR036188">
    <property type="entry name" value="FAD/NAD-bd_sf"/>
</dbReference>
<comment type="similarity">
    <text evidence="2 8">Belongs to the class-I pyridine nucleotide-disulfide oxidoreductase family.</text>
</comment>
<dbReference type="EMBL" id="BAABDM010000001">
    <property type="protein sequence ID" value="GAA4086541.1"/>
    <property type="molecule type" value="Genomic_DNA"/>
</dbReference>
<dbReference type="InterPro" id="IPR001100">
    <property type="entry name" value="Pyr_nuc-diS_OxRdtase"/>
</dbReference>
<keyword evidence="6" id="KW-1015">Disulfide bond</keyword>
<evidence type="ECO:0000259" key="10">
    <source>
        <dbReference type="Pfam" id="PF07992"/>
    </source>
</evidence>
<dbReference type="PRINTS" id="PR00368">
    <property type="entry name" value="FADPNR"/>
</dbReference>
<name>A0ABP7WFA8_9GAMM</name>
<sequence length="456" mass="49689">MTQQGLDTDYDYDLFVIGAGSGGVRAARMSAGFGAKVAIAESRYLGGTCVNVGCVPKKLFSYAAHYGEDFKDAQGFGWNSQVEPLHWPTLRDNKTREIERLNGIYGNLLSNAGVELINGHARFVDAHTISVDGNSYTAKRILIAVGGWPFIPNIPGREFAISSNELFYLDSLPKHAVVVGGGYIATEFAGILHGLGVEVDQIYRRDLFLRGFDMEMREQLAEDMRTQGVGLRFNENVMAIEKHGDRYKLTLESGESLVTDQVLYATGRKPLLDGLGLENTGVTLNDKGYIAVDETFQTAESSIYAVGDVTGGMELTPVALAEGMNLAKRLYRGETKTVDYNFIPTAIFSKPNLATVGYSEEEAREEFADIAVYTSRFTHLKHTLSGNKTKTLLKLIVDKSSDKVVGAHMLGDEAGEVIQGLAVAIKAGATKADFDATIGIHPTVAEEFVTMREANR</sequence>
<dbReference type="InterPro" id="IPR004099">
    <property type="entry name" value="Pyr_nucl-diS_OxRdtase_dimer"/>
</dbReference>
<gene>
    <name evidence="11" type="primary">gorA</name>
    <name evidence="11" type="ORF">GCM10022414_06670</name>
</gene>
<dbReference type="NCBIfam" id="NF004776">
    <property type="entry name" value="PRK06116.1"/>
    <property type="match status" value="1"/>
</dbReference>
<dbReference type="SUPFAM" id="SSF55424">
    <property type="entry name" value="FAD/NAD-linked reductases, dimerisation (C-terminal) domain"/>
    <property type="match status" value="1"/>
</dbReference>
<dbReference type="PRINTS" id="PR00411">
    <property type="entry name" value="PNDRDTASEI"/>
</dbReference>
<keyword evidence="4 8" id="KW-0274">FAD</keyword>
<dbReference type="PANTHER" id="PTHR42737:SF2">
    <property type="entry name" value="GLUTATHIONE REDUCTASE"/>
    <property type="match status" value="1"/>
</dbReference>
<protein>
    <submittedName>
        <fullName evidence="11">Glutathione-disulfide reductase</fullName>
    </submittedName>
</protein>
<evidence type="ECO:0000313" key="11">
    <source>
        <dbReference type="EMBL" id="GAA4086541.1"/>
    </source>
</evidence>
<organism evidence="11 12">
    <name type="scientific">Zhongshania borealis</name>
    <dbReference type="NCBI Taxonomy" id="889488"/>
    <lineage>
        <taxon>Bacteria</taxon>
        <taxon>Pseudomonadati</taxon>
        <taxon>Pseudomonadota</taxon>
        <taxon>Gammaproteobacteria</taxon>
        <taxon>Cellvibrionales</taxon>
        <taxon>Spongiibacteraceae</taxon>
        <taxon>Zhongshania</taxon>
    </lineage>
</organism>
<evidence type="ECO:0000256" key="1">
    <source>
        <dbReference type="ARBA" id="ARBA00001974"/>
    </source>
</evidence>
<comment type="caution">
    <text evidence="11">The sequence shown here is derived from an EMBL/GenBank/DDBJ whole genome shotgun (WGS) entry which is preliminary data.</text>
</comment>
<evidence type="ECO:0000256" key="8">
    <source>
        <dbReference type="RuleBase" id="RU003691"/>
    </source>
</evidence>
<keyword evidence="7 8" id="KW-0676">Redox-active center</keyword>
<dbReference type="InterPro" id="IPR046952">
    <property type="entry name" value="GSHR/TRXR-like"/>
</dbReference>
<dbReference type="Pfam" id="PF02852">
    <property type="entry name" value="Pyr_redox_dim"/>
    <property type="match status" value="1"/>
</dbReference>
<evidence type="ECO:0000256" key="3">
    <source>
        <dbReference type="ARBA" id="ARBA00022630"/>
    </source>
</evidence>
<dbReference type="InterPro" id="IPR016156">
    <property type="entry name" value="FAD/NAD-linked_Rdtase_dimer_sf"/>
</dbReference>
<keyword evidence="5 8" id="KW-0560">Oxidoreductase</keyword>
<dbReference type="InterPro" id="IPR012999">
    <property type="entry name" value="Pyr_OxRdtase_I_AS"/>
</dbReference>
<dbReference type="PIRSF" id="PIRSF000350">
    <property type="entry name" value="Mercury_reductase_MerA"/>
    <property type="match status" value="1"/>
</dbReference>
<dbReference type="RefSeq" id="WP_344932391.1">
    <property type="nucleotide sequence ID" value="NZ_BAABDM010000001.1"/>
</dbReference>
<evidence type="ECO:0000256" key="6">
    <source>
        <dbReference type="ARBA" id="ARBA00023157"/>
    </source>
</evidence>
<keyword evidence="12" id="KW-1185">Reference proteome</keyword>
<evidence type="ECO:0000313" key="12">
    <source>
        <dbReference type="Proteomes" id="UP001500392"/>
    </source>
</evidence>
<evidence type="ECO:0000256" key="7">
    <source>
        <dbReference type="ARBA" id="ARBA00023284"/>
    </source>
</evidence>
<dbReference type="SUPFAM" id="SSF51905">
    <property type="entry name" value="FAD/NAD(P)-binding domain"/>
    <property type="match status" value="1"/>
</dbReference>
<dbReference type="PROSITE" id="PS00076">
    <property type="entry name" value="PYRIDINE_REDOX_1"/>
    <property type="match status" value="1"/>
</dbReference>
<dbReference type="PANTHER" id="PTHR42737">
    <property type="entry name" value="GLUTATHIONE REDUCTASE"/>
    <property type="match status" value="1"/>
</dbReference>
<feature type="domain" description="Pyridine nucleotide-disulphide oxidoreductase dimerisation" evidence="9">
    <location>
        <begin position="343"/>
        <end position="451"/>
    </location>
</feature>
<proteinExistence type="inferred from homology"/>
<evidence type="ECO:0000256" key="5">
    <source>
        <dbReference type="ARBA" id="ARBA00023002"/>
    </source>
</evidence>
<comment type="cofactor">
    <cofactor evidence="1">
        <name>FAD</name>
        <dbReference type="ChEBI" id="CHEBI:57692"/>
    </cofactor>
</comment>
<dbReference type="Gene3D" id="3.50.50.60">
    <property type="entry name" value="FAD/NAD(P)-binding domain"/>
    <property type="match status" value="2"/>
</dbReference>